<evidence type="ECO:0000313" key="1">
    <source>
        <dbReference type="EMBL" id="KAK9511741.1"/>
    </source>
</evidence>
<proteinExistence type="predicted"/>
<organism evidence="1 2">
    <name type="scientific">Rhynocoris fuscipes</name>
    <dbReference type="NCBI Taxonomy" id="488301"/>
    <lineage>
        <taxon>Eukaryota</taxon>
        <taxon>Metazoa</taxon>
        <taxon>Ecdysozoa</taxon>
        <taxon>Arthropoda</taxon>
        <taxon>Hexapoda</taxon>
        <taxon>Insecta</taxon>
        <taxon>Pterygota</taxon>
        <taxon>Neoptera</taxon>
        <taxon>Paraneoptera</taxon>
        <taxon>Hemiptera</taxon>
        <taxon>Heteroptera</taxon>
        <taxon>Panheteroptera</taxon>
        <taxon>Cimicomorpha</taxon>
        <taxon>Reduviidae</taxon>
        <taxon>Harpactorinae</taxon>
        <taxon>Harpactorini</taxon>
        <taxon>Rhynocoris</taxon>
    </lineage>
</organism>
<protein>
    <submittedName>
        <fullName evidence="1">Uncharacterized protein</fullName>
    </submittedName>
</protein>
<comment type="caution">
    <text evidence="1">The sequence shown here is derived from an EMBL/GenBank/DDBJ whole genome shotgun (WGS) entry which is preliminary data.</text>
</comment>
<accession>A0AAW1DLT1</accession>
<dbReference type="AlphaFoldDB" id="A0AAW1DLT1"/>
<dbReference type="Proteomes" id="UP001461498">
    <property type="component" value="Unassembled WGS sequence"/>
</dbReference>
<name>A0AAW1DLT1_9HEMI</name>
<keyword evidence="2" id="KW-1185">Reference proteome</keyword>
<sequence>MSSGNPLVCDCRLDWLHTLMNRTVSEPIRSSIEELTCRREEPIETMHTSIGGGVVSGGIGGVGLPPSIKGSSTRRGGLIIQEEEDNDLVDDFNDGREDDLDMISADNEVHFLAVPRETLPCPGKATGLPAVQLATKPLSSLANHYQFNYYIMILTSYVLLRWELAS</sequence>
<dbReference type="EMBL" id="JAPXFL010000001">
    <property type="protein sequence ID" value="KAK9511741.1"/>
    <property type="molecule type" value="Genomic_DNA"/>
</dbReference>
<reference evidence="1 2" key="1">
    <citation type="submission" date="2022-12" db="EMBL/GenBank/DDBJ databases">
        <title>Chromosome-level genome assembly of true bugs.</title>
        <authorList>
            <person name="Ma L."/>
            <person name="Li H."/>
        </authorList>
    </citation>
    <scope>NUCLEOTIDE SEQUENCE [LARGE SCALE GENOMIC DNA]</scope>
    <source>
        <strain evidence="1">Lab_2022b</strain>
    </source>
</reference>
<gene>
    <name evidence="1" type="ORF">O3M35_000344</name>
</gene>
<evidence type="ECO:0000313" key="2">
    <source>
        <dbReference type="Proteomes" id="UP001461498"/>
    </source>
</evidence>